<evidence type="ECO:0000256" key="6">
    <source>
        <dbReference type="ARBA" id="ARBA00048290"/>
    </source>
</evidence>
<dbReference type="AlphaFoldDB" id="A0A9X0A0T6"/>
<evidence type="ECO:0000256" key="4">
    <source>
        <dbReference type="ARBA" id="ARBA00033119"/>
    </source>
</evidence>
<accession>A0A9X0A0T6</accession>
<dbReference type="Pfam" id="PF16884">
    <property type="entry name" value="ADH_N_2"/>
    <property type="match status" value="1"/>
</dbReference>
<evidence type="ECO:0000256" key="2">
    <source>
        <dbReference type="ARBA" id="ARBA00011981"/>
    </source>
</evidence>
<evidence type="ECO:0000313" key="10">
    <source>
        <dbReference type="Proteomes" id="UP001163046"/>
    </source>
</evidence>
<dbReference type="InterPro" id="IPR036291">
    <property type="entry name" value="NAD(P)-bd_dom_sf"/>
</dbReference>
<dbReference type="SUPFAM" id="SSF51735">
    <property type="entry name" value="NAD(P)-binding Rossmann-fold domains"/>
    <property type="match status" value="1"/>
</dbReference>
<keyword evidence="3" id="KW-0560">Oxidoreductase</keyword>
<dbReference type="EC" id="1.3.1.48" evidence="2"/>
<dbReference type="PANTHER" id="PTHR43205:SF5">
    <property type="entry name" value="PROSTAGLANDIN REDUCTASE 2"/>
    <property type="match status" value="1"/>
</dbReference>
<sequence>MATETRRVILHSRPGVDKPPTESNFALDRQEIPQCKEGEILVKTLCLSVDPYMRFRMNDNMEAALKGYLAPWPLGEPPVGGGVGKVVQSRSHKFQEGDIVESFVWPWQEFAVLSADASNLNSVNKEESPFLCSHPSLLLGIVGITGLTSYIGIKEKAHIKPGADQAVVISGAAGACGMAAGQIAKLEGCGIVIGICGTDEKCRFLTEEMGFDVAINYKTTKNISEQIKMKCPAGVDVYFDNVGGEISNEVICCMNKDGHIPLCGQISLYNEDVPFPAPVPQDIQDMLNDNNITRERFLVLNYTEKVPDGKKQLEAWVREGKLKNRETVVEGLENTARAFVAMMSGGNIGKQVVKVAE</sequence>
<dbReference type="InterPro" id="IPR041694">
    <property type="entry name" value="ADH_N_2"/>
</dbReference>
<reference evidence="9" key="1">
    <citation type="submission" date="2023-01" db="EMBL/GenBank/DDBJ databases">
        <title>Genome assembly of the deep-sea coral Lophelia pertusa.</title>
        <authorList>
            <person name="Herrera S."/>
            <person name="Cordes E."/>
        </authorList>
    </citation>
    <scope>NUCLEOTIDE SEQUENCE</scope>
    <source>
        <strain evidence="9">USNM1676648</strain>
        <tissue evidence="9">Polyp</tissue>
    </source>
</reference>
<dbReference type="InterPro" id="IPR020843">
    <property type="entry name" value="ER"/>
</dbReference>
<dbReference type="Pfam" id="PF00107">
    <property type="entry name" value="ADH_zinc_N"/>
    <property type="match status" value="1"/>
</dbReference>
<dbReference type="PANTHER" id="PTHR43205">
    <property type="entry name" value="PROSTAGLANDIN REDUCTASE"/>
    <property type="match status" value="1"/>
</dbReference>
<dbReference type="Proteomes" id="UP001163046">
    <property type="component" value="Unassembled WGS sequence"/>
</dbReference>
<evidence type="ECO:0000259" key="8">
    <source>
        <dbReference type="SMART" id="SM00829"/>
    </source>
</evidence>
<dbReference type="InterPro" id="IPR011032">
    <property type="entry name" value="GroES-like_sf"/>
</dbReference>
<dbReference type="InterPro" id="IPR013149">
    <property type="entry name" value="ADH-like_C"/>
</dbReference>
<evidence type="ECO:0000313" key="9">
    <source>
        <dbReference type="EMBL" id="KAJ7391398.1"/>
    </source>
</evidence>
<proteinExistence type="inferred from homology"/>
<dbReference type="Gene3D" id="3.90.180.10">
    <property type="entry name" value="Medium-chain alcohol dehydrogenases, catalytic domain"/>
    <property type="match status" value="1"/>
</dbReference>
<comment type="catalytic activity">
    <reaction evidence="6">
        <text>13,14-dihydro-15-oxo-PGF2alpha + NADP(+) = 15-oxoprostaglandin F2alpha + NADPH + H(+)</text>
        <dbReference type="Rhea" id="RHEA:50588"/>
        <dbReference type="ChEBI" id="CHEBI:15378"/>
        <dbReference type="ChEBI" id="CHEBI:57783"/>
        <dbReference type="ChEBI" id="CHEBI:58349"/>
        <dbReference type="ChEBI" id="CHEBI:133374"/>
        <dbReference type="ChEBI" id="CHEBI:133409"/>
    </reaction>
    <physiologicalReaction direction="right-to-left" evidence="6">
        <dbReference type="Rhea" id="RHEA:50590"/>
    </physiologicalReaction>
</comment>
<comment type="catalytic activity">
    <reaction evidence="5">
        <text>13,14-dihydro-15-oxo-prostaglandin F1alpha + NADP(+) = 15-oxoprostaglandin F1alpha + NADPH + H(+)</text>
        <dbReference type="Rhea" id="RHEA:50592"/>
        <dbReference type="ChEBI" id="CHEBI:15378"/>
        <dbReference type="ChEBI" id="CHEBI:57783"/>
        <dbReference type="ChEBI" id="CHEBI:58349"/>
        <dbReference type="ChEBI" id="CHEBI:79072"/>
        <dbReference type="ChEBI" id="CHEBI:133411"/>
    </reaction>
    <physiologicalReaction direction="right-to-left" evidence="5">
        <dbReference type="Rhea" id="RHEA:50594"/>
    </physiologicalReaction>
</comment>
<dbReference type="Gene3D" id="3.40.50.720">
    <property type="entry name" value="NAD(P)-binding Rossmann-like Domain"/>
    <property type="match status" value="1"/>
</dbReference>
<organism evidence="9 10">
    <name type="scientific">Desmophyllum pertusum</name>
    <dbReference type="NCBI Taxonomy" id="174260"/>
    <lineage>
        <taxon>Eukaryota</taxon>
        <taxon>Metazoa</taxon>
        <taxon>Cnidaria</taxon>
        <taxon>Anthozoa</taxon>
        <taxon>Hexacorallia</taxon>
        <taxon>Scleractinia</taxon>
        <taxon>Caryophylliina</taxon>
        <taxon>Caryophylliidae</taxon>
        <taxon>Desmophyllum</taxon>
    </lineage>
</organism>
<name>A0A9X0A0T6_9CNID</name>
<gene>
    <name evidence="9" type="ORF">OS493_018442</name>
</gene>
<dbReference type="EMBL" id="MU825406">
    <property type="protein sequence ID" value="KAJ7391398.1"/>
    <property type="molecule type" value="Genomic_DNA"/>
</dbReference>
<dbReference type="InterPro" id="IPR045010">
    <property type="entry name" value="MDR_fam"/>
</dbReference>
<evidence type="ECO:0000256" key="1">
    <source>
        <dbReference type="ARBA" id="ARBA00010460"/>
    </source>
</evidence>
<keyword evidence="10" id="KW-1185">Reference proteome</keyword>
<evidence type="ECO:0000256" key="5">
    <source>
        <dbReference type="ARBA" id="ARBA00047878"/>
    </source>
</evidence>
<comment type="caution">
    <text evidence="9">The sequence shown here is derived from an EMBL/GenBank/DDBJ whole genome shotgun (WGS) entry which is preliminary data.</text>
</comment>
<dbReference type="GO" id="GO:0047522">
    <property type="term" value="F:15-oxoprostaglandin 13-reductase [NAD(P)+] activity"/>
    <property type="evidence" value="ECO:0007669"/>
    <property type="project" value="UniProtKB-EC"/>
</dbReference>
<dbReference type="FunFam" id="3.40.50.720:FF:000121">
    <property type="entry name" value="Prostaglandin reductase 2"/>
    <property type="match status" value="1"/>
</dbReference>
<dbReference type="SUPFAM" id="SSF50129">
    <property type="entry name" value="GroES-like"/>
    <property type="match status" value="2"/>
</dbReference>
<feature type="domain" description="Enoyl reductase (ER)" evidence="8">
    <location>
        <begin position="21"/>
        <end position="353"/>
    </location>
</feature>
<protein>
    <recommendedName>
        <fullName evidence="4">15-oxoprostaglandin 13-reductase</fullName>
        <ecNumber evidence="2">1.3.1.48</ecNumber>
    </recommendedName>
    <alternativeName>
        <fullName evidence="4">15-oxoprostaglandin 13-reductase</fullName>
    </alternativeName>
</protein>
<dbReference type="OrthoDB" id="809632at2759"/>
<dbReference type="SMART" id="SM00829">
    <property type="entry name" value="PKS_ER"/>
    <property type="match status" value="1"/>
</dbReference>
<comment type="similarity">
    <text evidence="1">Belongs to the NADP-dependent oxidoreductase L4BD family.</text>
</comment>
<evidence type="ECO:0000256" key="7">
    <source>
        <dbReference type="ARBA" id="ARBA00049070"/>
    </source>
</evidence>
<evidence type="ECO:0000256" key="3">
    <source>
        <dbReference type="ARBA" id="ARBA00023002"/>
    </source>
</evidence>
<comment type="catalytic activity">
    <reaction evidence="7">
        <text>13,14-dihydro-15-oxo-prostaglandin E1 + NADP(+) = 15-oxoprostaglandin E1 + NADPH + H(+)</text>
        <dbReference type="Rhea" id="RHEA:50584"/>
        <dbReference type="ChEBI" id="CHEBI:15378"/>
        <dbReference type="ChEBI" id="CHEBI:57401"/>
        <dbReference type="ChEBI" id="CHEBI:57783"/>
        <dbReference type="ChEBI" id="CHEBI:58349"/>
        <dbReference type="ChEBI" id="CHEBI:133408"/>
    </reaction>
    <physiologicalReaction direction="right-to-left" evidence="7">
        <dbReference type="Rhea" id="RHEA:50586"/>
    </physiologicalReaction>
</comment>
<dbReference type="GO" id="GO:0006693">
    <property type="term" value="P:prostaglandin metabolic process"/>
    <property type="evidence" value="ECO:0007669"/>
    <property type="project" value="TreeGrafter"/>
</dbReference>